<sequence>MVAKSPLGGASITRKLTLILVSALVLSASMALLRGYHSSMAMAEAQLDSHLESIAALVNAQVTATNNQMTTNSNAFYFLVLDKKQVVAGSELLSSHRDKLNYHLGFSTQNVGATRLRTFSETFGERQVLVAEPVQKRFALAEGMIVSAMTPLVVVMPFLAVFIAWIIYTALKPLRDLSKELRGRNPKDFTTLEVQSDKAEVAIVIATLNDLFQKVEVAYLKERYFASDAAHELKTPIASLKIHLHNLMRDTQHPSASAMSQGLEQLNHVVEQMLTLARTEPELWHKQFSEQDLVTLTQHLIANFYPRIEQKSQNISLDAEEVTLTGCEFTLTTLFSNLIGNAIKYTPDNGEIEVSIQQQPQHILWQVDDSGCGMSDAEIERIFDRFYRVGGDKHPSGEKGAGLGMAIVNHIIAIYHADIVFARSHLGGLRVSVSLPRGLDAKE</sequence>
<evidence type="ECO:0000256" key="7">
    <source>
        <dbReference type="ARBA" id="ARBA00022741"/>
    </source>
</evidence>
<proteinExistence type="predicted"/>
<evidence type="ECO:0000256" key="8">
    <source>
        <dbReference type="ARBA" id="ARBA00022777"/>
    </source>
</evidence>
<dbReference type="GO" id="GO:0005524">
    <property type="term" value="F:ATP binding"/>
    <property type="evidence" value="ECO:0007669"/>
    <property type="project" value="UniProtKB-KW"/>
</dbReference>
<dbReference type="AlphaFoldDB" id="A0A2A5JTT8"/>
<accession>A0A2A5JTT8</accession>
<dbReference type="Proteomes" id="UP000228621">
    <property type="component" value="Unassembled WGS sequence"/>
</dbReference>
<keyword evidence="4" id="KW-0597">Phosphoprotein</keyword>
<dbReference type="EC" id="2.7.13.3" evidence="3"/>
<dbReference type="Gene3D" id="3.30.565.10">
    <property type="entry name" value="Histidine kinase-like ATPase, C-terminal domain"/>
    <property type="match status" value="1"/>
</dbReference>
<feature type="domain" description="Histidine kinase" evidence="14">
    <location>
        <begin position="228"/>
        <end position="439"/>
    </location>
</feature>
<keyword evidence="11" id="KW-0902">Two-component regulatory system</keyword>
<dbReference type="PROSITE" id="PS50109">
    <property type="entry name" value="HIS_KIN"/>
    <property type="match status" value="1"/>
</dbReference>
<keyword evidence="12 13" id="KW-0472">Membrane</keyword>
<feature type="transmembrane region" description="Helical" evidence="13">
    <location>
        <begin position="145"/>
        <end position="168"/>
    </location>
</feature>
<comment type="caution">
    <text evidence="15">The sequence shown here is derived from an EMBL/GenBank/DDBJ whole genome shotgun (WGS) entry which is preliminary data.</text>
</comment>
<dbReference type="InterPro" id="IPR003661">
    <property type="entry name" value="HisK_dim/P_dom"/>
</dbReference>
<evidence type="ECO:0000256" key="3">
    <source>
        <dbReference type="ARBA" id="ARBA00012438"/>
    </source>
</evidence>
<feature type="transmembrane region" description="Helical" evidence="13">
    <location>
        <begin position="12"/>
        <end position="33"/>
    </location>
</feature>
<dbReference type="PANTHER" id="PTHR45436">
    <property type="entry name" value="SENSOR HISTIDINE KINASE YKOH"/>
    <property type="match status" value="1"/>
</dbReference>
<evidence type="ECO:0000256" key="12">
    <source>
        <dbReference type="ARBA" id="ARBA00023136"/>
    </source>
</evidence>
<dbReference type="GO" id="GO:0000155">
    <property type="term" value="F:phosphorelay sensor kinase activity"/>
    <property type="evidence" value="ECO:0007669"/>
    <property type="project" value="InterPro"/>
</dbReference>
<dbReference type="PANTHER" id="PTHR45436:SF14">
    <property type="entry name" value="SENSOR PROTEIN QSEC"/>
    <property type="match status" value="1"/>
</dbReference>
<evidence type="ECO:0000256" key="1">
    <source>
        <dbReference type="ARBA" id="ARBA00000085"/>
    </source>
</evidence>
<protein>
    <recommendedName>
        <fullName evidence="3">histidine kinase</fullName>
        <ecNumber evidence="3">2.7.13.3</ecNumber>
    </recommendedName>
</protein>
<dbReference type="EMBL" id="NKHF01000023">
    <property type="protein sequence ID" value="PCK32894.1"/>
    <property type="molecule type" value="Genomic_DNA"/>
</dbReference>
<dbReference type="SMART" id="SM00388">
    <property type="entry name" value="HisKA"/>
    <property type="match status" value="1"/>
</dbReference>
<dbReference type="InterPro" id="IPR036890">
    <property type="entry name" value="HATPase_C_sf"/>
</dbReference>
<dbReference type="Pfam" id="PF00512">
    <property type="entry name" value="HisKA"/>
    <property type="match status" value="1"/>
</dbReference>
<comment type="catalytic activity">
    <reaction evidence="1">
        <text>ATP + protein L-histidine = ADP + protein N-phospho-L-histidine.</text>
        <dbReference type="EC" id="2.7.13.3"/>
    </reaction>
</comment>
<evidence type="ECO:0000313" key="15">
    <source>
        <dbReference type="EMBL" id="PCK32894.1"/>
    </source>
</evidence>
<keyword evidence="8 15" id="KW-0418">Kinase</keyword>
<evidence type="ECO:0000259" key="14">
    <source>
        <dbReference type="PROSITE" id="PS50109"/>
    </source>
</evidence>
<dbReference type="InterPro" id="IPR036097">
    <property type="entry name" value="HisK_dim/P_sf"/>
</dbReference>
<keyword evidence="6 13" id="KW-0812">Transmembrane</keyword>
<evidence type="ECO:0000256" key="10">
    <source>
        <dbReference type="ARBA" id="ARBA00022989"/>
    </source>
</evidence>
<evidence type="ECO:0000256" key="9">
    <source>
        <dbReference type="ARBA" id="ARBA00022840"/>
    </source>
</evidence>
<dbReference type="PRINTS" id="PR00344">
    <property type="entry name" value="BCTRLSENSOR"/>
</dbReference>
<evidence type="ECO:0000313" key="16">
    <source>
        <dbReference type="Proteomes" id="UP000228621"/>
    </source>
</evidence>
<dbReference type="CDD" id="cd00082">
    <property type="entry name" value="HisKA"/>
    <property type="match status" value="1"/>
</dbReference>
<evidence type="ECO:0000256" key="4">
    <source>
        <dbReference type="ARBA" id="ARBA00022553"/>
    </source>
</evidence>
<gene>
    <name evidence="15" type="ORF">CEX98_04710</name>
</gene>
<dbReference type="InterPro" id="IPR003594">
    <property type="entry name" value="HATPase_dom"/>
</dbReference>
<keyword evidence="10 13" id="KW-1133">Transmembrane helix</keyword>
<dbReference type="RefSeq" id="WP_099640963.1">
    <property type="nucleotide sequence ID" value="NZ_NKHF01000023.1"/>
</dbReference>
<dbReference type="Gene3D" id="1.10.287.130">
    <property type="match status" value="1"/>
</dbReference>
<dbReference type="InterPro" id="IPR005467">
    <property type="entry name" value="His_kinase_dom"/>
</dbReference>
<organism evidence="15 16">
    <name type="scientific">Pseudoalteromonas piscicida</name>
    <dbReference type="NCBI Taxonomy" id="43662"/>
    <lineage>
        <taxon>Bacteria</taxon>
        <taxon>Pseudomonadati</taxon>
        <taxon>Pseudomonadota</taxon>
        <taxon>Gammaproteobacteria</taxon>
        <taxon>Alteromonadales</taxon>
        <taxon>Pseudoalteromonadaceae</taxon>
        <taxon>Pseudoalteromonas</taxon>
    </lineage>
</organism>
<dbReference type="GO" id="GO:0005886">
    <property type="term" value="C:plasma membrane"/>
    <property type="evidence" value="ECO:0007669"/>
    <property type="project" value="TreeGrafter"/>
</dbReference>
<comment type="subcellular location">
    <subcellularLocation>
        <location evidence="2">Membrane</location>
        <topology evidence="2">Multi-pass membrane protein</topology>
    </subcellularLocation>
</comment>
<keyword evidence="9" id="KW-0067">ATP-binding</keyword>
<dbReference type="CDD" id="cd00075">
    <property type="entry name" value="HATPase"/>
    <property type="match status" value="1"/>
</dbReference>
<dbReference type="SMART" id="SM00387">
    <property type="entry name" value="HATPase_c"/>
    <property type="match status" value="1"/>
</dbReference>
<dbReference type="SUPFAM" id="SSF47384">
    <property type="entry name" value="Homodimeric domain of signal transducing histidine kinase"/>
    <property type="match status" value="1"/>
</dbReference>
<dbReference type="InterPro" id="IPR004358">
    <property type="entry name" value="Sig_transdc_His_kin-like_C"/>
</dbReference>
<dbReference type="SUPFAM" id="SSF55874">
    <property type="entry name" value="ATPase domain of HSP90 chaperone/DNA topoisomerase II/histidine kinase"/>
    <property type="match status" value="1"/>
</dbReference>
<dbReference type="Pfam" id="PF02518">
    <property type="entry name" value="HATPase_c"/>
    <property type="match status" value="1"/>
</dbReference>
<keyword evidence="5" id="KW-0808">Transferase</keyword>
<keyword evidence="16" id="KW-1185">Reference proteome</keyword>
<evidence type="ECO:0000256" key="13">
    <source>
        <dbReference type="SAM" id="Phobius"/>
    </source>
</evidence>
<evidence type="ECO:0000256" key="5">
    <source>
        <dbReference type="ARBA" id="ARBA00022679"/>
    </source>
</evidence>
<name>A0A2A5JTT8_PSEO7</name>
<reference evidence="16" key="1">
    <citation type="journal article" date="2019" name="Genome Announc.">
        <title>Draft Genome Sequence of Pseudoalteromonas piscicida Strain 36Y ROTHPW, an Hypersaline Seawater Isolate from the South Coast of Sonora, Mexico.</title>
        <authorList>
            <person name="Sanchez-Diaz R."/>
            <person name="Molina-Garza Z.J."/>
            <person name="Cruz-Suarez L.E."/>
            <person name="Selvin J."/>
            <person name="Kiran G.S."/>
            <person name="Ibarra-Gamez J.C."/>
            <person name="Gomez-Gil B."/>
            <person name="Galaviz-Silva L."/>
        </authorList>
    </citation>
    <scope>NUCLEOTIDE SEQUENCE [LARGE SCALE GENOMIC DNA]</scope>
    <source>
        <strain evidence="16">36Y_RITHPW</strain>
    </source>
</reference>
<evidence type="ECO:0000256" key="6">
    <source>
        <dbReference type="ARBA" id="ARBA00022692"/>
    </source>
</evidence>
<dbReference type="InterPro" id="IPR050428">
    <property type="entry name" value="TCS_sensor_his_kinase"/>
</dbReference>
<keyword evidence="7" id="KW-0547">Nucleotide-binding</keyword>
<evidence type="ECO:0000256" key="11">
    <source>
        <dbReference type="ARBA" id="ARBA00023012"/>
    </source>
</evidence>
<evidence type="ECO:0000256" key="2">
    <source>
        <dbReference type="ARBA" id="ARBA00004141"/>
    </source>
</evidence>
<dbReference type="OrthoDB" id="9809766at2"/>